<evidence type="ECO:0000256" key="7">
    <source>
        <dbReference type="ARBA" id="ARBA00025785"/>
    </source>
</evidence>
<comment type="subunit">
    <text evidence="2">Homodimer.</text>
</comment>
<dbReference type="PANTHER" id="PTHR11751">
    <property type="entry name" value="ALANINE AMINOTRANSFERASE"/>
    <property type="match status" value="1"/>
</dbReference>
<comment type="caution">
    <text evidence="11">The sequence shown here is derived from an EMBL/GenBank/DDBJ whole genome shotgun (WGS) entry which is preliminary data.</text>
</comment>
<keyword evidence="3 11" id="KW-0032">Aminotransferase</keyword>
<evidence type="ECO:0000256" key="3">
    <source>
        <dbReference type="ARBA" id="ARBA00022576"/>
    </source>
</evidence>
<reference evidence="11 12" key="1">
    <citation type="journal article" date="2015" name="Genome Biol. Evol.">
        <title>The genome of winter moth (Operophtera brumata) provides a genomic perspective on sexual dimorphism and phenology.</title>
        <authorList>
            <person name="Derks M.F."/>
            <person name="Smit S."/>
            <person name="Salis L."/>
            <person name="Schijlen E."/>
            <person name="Bossers A."/>
            <person name="Mateman C."/>
            <person name="Pijl A.S."/>
            <person name="de Ridder D."/>
            <person name="Groenen M.A."/>
            <person name="Visser M.E."/>
            <person name="Megens H.J."/>
        </authorList>
    </citation>
    <scope>NUCLEOTIDE SEQUENCE [LARGE SCALE GENOMIC DNA]</scope>
    <source>
        <strain evidence="11">WM2013NL</strain>
        <tissue evidence="11">Head and thorax</tissue>
    </source>
</reference>
<dbReference type="Pfam" id="PF00155">
    <property type="entry name" value="Aminotran_1_2"/>
    <property type="match status" value="1"/>
</dbReference>
<keyword evidence="4 11" id="KW-0808">Transferase</keyword>
<dbReference type="GO" id="GO:0030170">
    <property type="term" value="F:pyridoxal phosphate binding"/>
    <property type="evidence" value="ECO:0007669"/>
    <property type="project" value="InterPro"/>
</dbReference>
<dbReference type="Proteomes" id="UP000037510">
    <property type="component" value="Unassembled WGS sequence"/>
</dbReference>
<name>A0A0L7LIW0_OPEBR</name>
<dbReference type="InterPro" id="IPR015424">
    <property type="entry name" value="PyrdxlP-dep_Trfase"/>
</dbReference>
<evidence type="ECO:0000256" key="9">
    <source>
        <dbReference type="ARBA" id="ARBA00047412"/>
    </source>
</evidence>
<dbReference type="InterPro" id="IPR015421">
    <property type="entry name" value="PyrdxlP-dep_Trfase_major"/>
</dbReference>
<evidence type="ECO:0000256" key="4">
    <source>
        <dbReference type="ARBA" id="ARBA00022679"/>
    </source>
</evidence>
<dbReference type="EC" id="2.6.1.2" evidence="8"/>
<evidence type="ECO:0000256" key="2">
    <source>
        <dbReference type="ARBA" id="ARBA00011738"/>
    </source>
</evidence>
<dbReference type="InterPro" id="IPR004839">
    <property type="entry name" value="Aminotransferase_I/II_large"/>
</dbReference>
<dbReference type="SUPFAM" id="SSF53383">
    <property type="entry name" value="PLP-dependent transferases"/>
    <property type="match status" value="2"/>
</dbReference>
<dbReference type="EMBL" id="JTDY01000935">
    <property type="protein sequence ID" value="KOB75377.1"/>
    <property type="molecule type" value="Genomic_DNA"/>
</dbReference>
<comment type="catalytic activity">
    <reaction evidence="9">
        <text>L-alanine + 2-oxoglutarate = pyruvate + L-glutamate</text>
        <dbReference type="Rhea" id="RHEA:19453"/>
        <dbReference type="ChEBI" id="CHEBI:15361"/>
        <dbReference type="ChEBI" id="CHEBI:16810"/>
        <dbReference type="ChEBI" id="CHEBI:29985"/>
        <dbReference type="ChEBI" id="CHEBI:57972"/>
        <dbReference type="EC" id="2.6.1.2"/>
    </reaction>
</comment>
<dbReference type="PANTHER" id="PTHR11751:SF29">
    <property type="entry name" value="ALANINE TRANSAMINASE"/>
    <property type="match status" value="1"/>
</dbReference>
<dbReference type="InterPro" id="IPR045088">
    <property type="entry name" value="ALAT1/2-like"/>
</dbReference>
<proteinExistence type="inferred from homology"/>
<evidence type="ECO:0000256" key="6">
    <source>
        <dbReference type="ARBA" id="ARBA00025708"/>
    </source>
</evidence>
<evidence type="ECO:0000256" key="1">
    <source>
        <dbReference type="ARBA" id="ARBA00001933"/>
    </source>
</evidence>
<comment type="pathway">
    <text evidence="6">Amino-acid degradation; L-alanine degradation via transaminase pathway; pyruvate from L-alanine: step 1/1.</text>
</comment>
<dbReference type="UniPathway" id="UPA00528">
    <property type="reaction ID" value="UER00586"/>
</dbReference>
<evidence type="ECO:0000313" key="11">
    <source>
        <dbReference type="EMBL" id="KOB75377.1"/>
    </source>
</evidence>
<dbReference type="CDD" id="cd00609">
    <property type="entry name" value="AAT_like"/>
    <property type="match status" value="1"/>
</dbReference>
<comment type="cofactor">
    <cofactor evidence="1">
        <name>pyridoxal 5'-phosphate</name>
        <dbReference type="ChEBI" id="CHEBI:597326"/>
    </cofactor>
</comment>
<dbReference type="AlphaFoldDB" id="A0A0L7LIW0"/>
<organism evidence="11 12">
    <name type="scientific">Operophtera brumata</name>
    <name type="common">Winter moth</name>
    <name type="synonym">Phalaena brumata</name>
    <dbReference type="NCBI Taxonomy" id="104452"/>
    <lineage>
        <taxon>Eukaryota</taxon>
        <taxon>Metazoa</taxon>
        <taxon>Ecdysozoa</taxon>
        <taxon>Arthropoda</taxon>
        <taxon>Hexapoda</taxon>
        <taxon>Insecta</taxon>
        <taxon>Pterygota</taxon>
        <taxon>Neoptera</taxon>
        <taxon>Endopterygota</taxon>
        <taxon>Lepidoptera</taxon>
        <taxon>Glossata</taxon>
        <taxon>Ditrysia</taxon>
        <taxon>Geometroidea</taxon>
        <taxon>Geometridae</taxon>
        <taxon>Larentiinae</taxon>
        <taxon>Operophtera</taxon>
    </lineage>
</organism>
<dbReference type="Gene3D" id="3.40.640.10">
    <property type="entry name" value="Type I PLP-dependent aspartate aminotransferase-like (Major domain)"/>
    <property type="match status" value="2"/>
</dbReference>
<evidence type="ECO:0000256" key="5">
    <source>
        <dbReference type="ARBA" id="ARBA00022898"/>
    </source>
</evidence>
<sequence length="344" mass="38233">MPDDDVSLAKFELYMERYWLKSDDFIAKWSSFGQIIRTTNCLEGWHSKIHQLVGRRKSNLVSILNVLKKDSDLYLIKMKGGLLEIRRKEVIRRDEFISNTNTMLINFDMEVGLFLERKAWKGSLLKIGKSVGAYTVSHGIELIRRRVAEFIERRDGHPARWEDVCLSGGASTAIKNCLQLLCNDIGGKTSGVLVPIPQYPLYSASLAEYGLAQVGYYLDEDNNWGLDVKELERAIAAADCNVRALVVINPGNPTGQWLDVKELGRAMCAVDCNVRALVVINAGNPTGQWLDVKELERAIAAADCNVRALVVISPGNPTGQVTTLQLLLVARCVGSGARDVRSRL</sequence>
<protein>
    <recommendedName>
        <fullName evidence="8">alanine transaminase</fullName>
        <ecNumber evidence="8">2.6.1.2</ecNumber>
    </recommendedName>
</protein>
<gene>
    <name evidence="11" type="ORF">OBRU01_07856</name>
</gene>
<evidence type="ECO:0000313" key="12">
    <source>
        <dbReference type="Proteomes" id="UP000037510"/>
    </source>
</evidence>
<dbReference type="STRING" id="104452.A0A0L7LIW0"/>
<keyword evidence="5" id="KW-0663">Pyridoxal phosphate</keyword>
<comment type="similarity">
    <text evidence="7">Belongs to the class-I pyridoxal-phosphate-dependent aminotransferase family. Alanine aminotransferase subfamily.</text>
</comment>
<keyword evidence="12" id="KW-1185">Reference proteome</keyword>
<evidence type="ECO:0000259" key="10">
    <source>
        <dbReference type="Pfam" id="PF00155"/>
    </source>
</evidence>
<dbReference type="GO" id="GO:0042853">
    <property type="term" value="P:L-alanine catabolic process"/>
    <property type="evidence" value="ECO:0007669"/>
    <property type="project" value="UniProtKB-UniPathway"/>
</dbReference>
<feature type="domain" description="Aminotransferase class I/classII large" evidence="10">
    <location>
        <begin position="126"/>
        <end position="264"/>
    </location>
</feature>
<accession>A0A0L7LIW0</accession>
<evidence type="ECO:0000256" key="8">
    <source>
        <dbReference type="ARBA" id="ARBA00026106"/>
    </source>
</evidence>
<dbReference type="GO" id="GO:0004021">
    <property type="term" value="F:L-alanine:2-oxoglutarate aminotransferase activity"/>
    <property type="evidence" value="ECO:0007669"/>
    <property type="project" value="UniProtKB-EC"/>
</dbReference>